<keyword evidence="2" id="KW-1185">Reference proteome</keyword>
<proteinExistence type="predicted"/>
<protein>
    <submittedName>
        <fullName evidence="1">Uncharacterized protein</fullName>
    </submittedName>
</protein>
<organism evidence="1 2">
    <name type="scientific">Motilimonas cestriensis</name>
    <dbReference type="NCBI Taxonomy" id="2742685"/>
    <lineage>
        <taxon>Bacteria</taxon>
        <taxon>Pseudomonadati</taxon>
        <taxon>Pseudomonadota</taxon>
        <taxon>Gammaproteobacteria</taxon>
        <taxon>Alteromonadales</taxon>
        <taxon>Alteromonadales genera incertae sedis</taxon>
        <taxon>Motilimonas</taxon>
    </lineage>
</organism>
<reference evidence="1 2" key="1">
    <citation type="journal article" date="2022" name="Environ. Microbiol. Rep.">
        <title>Eco-phylogenetic analyses reveal divergent evolution of vitamin B12 metabolism in the marine bacterial family 'Psychromonadaceae'.</title>
        <authorList>
            <person name="Jin X."/>
            <person name="Yang Y."/>
            <person name="Cao H."/>
            <person name="Gao B."/>
            <person name="Zhao Z."/>
        </authorList>
    </citation>
    <scope>NUCLEOTIDE SEQUENCE [LARGE SCALE GENOMIC DNA]</scope>
    <source>
        <strain evidence="1 2">MKS20</strain>
    </source>
</reference>
<dbReference type="RefSeq" id="WP_233054541.1">
    <property type="nucleotide sequence ID" value="NZ_JAIMJA010000025.1"/>
</dbReference>
<name>A0ABS8WE24_9GAMM</name>
<evidence type="ECO:0000313" key="1">
    <source>
        <dbReference type="EMBL" id="MCE2596818.1"/>
    </source>
</evidence>
<gene>
    <name evidence="1" type="ORF">K6Y31_18750</name>
</gene>
<sequence>MGVLNVFMAKTYQGMFDISSTKSIMTEASVYARGGFPQEKGLAQSGGHLL</sequence>
<comment type="caution">
    <text evidence="1">The sequence shown here is derived from an EMBL/GenBank/DDBJ whole genome shotgun (WGS) entry which is preliminary data.</text>
</comment>
<evidence type="ECO:0000313" key="2">
    <source>
        <dbReference type="Proteomes" id="UP001201273"/>
    </source>
</evidence>
<accession>A0ABS8WE24</accession>
<dbReference type="Proteomes" id="UP001201273">
    <property type="component" value="Unassembled WGS sequence"/>
</dbReference>
<dbReference type="EMBL" id="JAIMJA010000025">
    <property type="protein sequence ID" value="MCE2596818.1"/>
    <property type="molecule type" value="Genomic_DNA"/>
</dbReference>